<protein>
    <submittedName>
        <fullName evidence="6">Transcriptional regulator</fullName>
    </submittedName>
</protein>
<evidence type="ECO:0000256" key="3">
    <source>
        <dbReference type="ARBA" id="ARBA00023125"/>
    </source>
</evidence>
<keyword evidence="4" id="KW-0804">Transcription</keyword>
<dbReference type="PANTHER" id="PTHR30537:SF5">
    <property type="entry name" value="HTH-TYPE TRANSCRIPTIONAL ACTIVATOR TTDR-RELATED"/>
    <property type="match status" value="1"/>
</dbReference>
<dbReference type="Gene3D" id="3.40.190.290">
    <property type="match status" value="1"/>
</dbReference>
<comment type="caution">
    <text evidence="6">The sequence shown here is derived from an EMBL/GenBank/DDBJ whole genome shotgun (WGS) entry which is preliminary data.</text>
</comment>
<dbReference type="InterPro" id="IPR036390">
    <property type="entry name" value="WH_DNA-bd_sf"/>
</dbReference>
<dbReference type="AlphaFoldDB" id="A0A0J8VPX0"/>
<dbReference type="PROSITE" id="PS50931">
    <property type="entry name" value="HTH_LYSR"/>
    <property type="match status" value="1"/>
</dbReference>
<dbReference type="CDD" id="cd08422">
    <property type="entry name" value="PBP2_CrgA_like"/>
    <property type="match status" value="1"/>
</dbReference>
<sequence>MRTNQYMGLLPYMAVFVKVVETGSFSAAAEQLGTTASSISRQVACLEQALSVKLLERTTRRLKLSAAGTDAYARCCEMVQSAKLVLELAERINEAPQGMVKISAPRAFGMRLIAPHIEEFLNRYPEVDVQLRLTDRPVDLIGDDLDLMVRITDTPPEGLAARPLIRVSHIICATAAYLEKRGYPQHPNDLALHSCLYLGEIPGDNCWKFRHLHTQERVNVTVRGRYVTNHSRARLEGVLSSLGIGCLPWFVAREALEAKQIVEVLPQWDYTTSYYGMSWILYHPNRFLPPKCRVLIDFLAEKIADSDLNRRARAYPPAQEGVKRLNG</sequence>
<evidence type="ECO:0000313" key="6">
    <source>
        <dbReference type="EMBL" id="KMV35503.1"/>
    </source>
</evidence>
<dbReference type="GO" id="GO:0043565">
    <property type="term" value="F:sequence-specific DNA binding"/>
    <property type="evidence" value="ECO:0007669"/>
    <property type="project" value="TreeGrafter"/>
</dbReference>
<organism evidence="6 7">
    <name type="scientific">Franconibacter pulveris</name>
    <dbReference type="NCBI Taxonomy" id="435910"/>
    <lineage>
        <taxon>Bacteria</taxon>
        <taxon>Pseudomonadati</taxon>
        <taxon>Pseudomonadota</taxon>
        <taxon>Gammaproteobacteria</taxon>
        <taxon>Enterobacterales</taxon>
        <taxon>Enterobacteriaceae</taxon>
        <taxon>Franconibacter</taxon>
    </lineage>
</organism>
<evidence type="ECO:0000256" key="4">
    <source>
        <dbReference type="ARBA" id="ARBA00023163"/>
    </source>
</evidence>
<evidence type="ECO:0000259" key="5">
    <source>
        <dbReference type="PROSITE" id="PS50931"/>
    </source>
</evidence>
<comment type="similarity">
    <text evidence="1">Belongs to the LysR transcriptional regulatory family.</text>
</comment>
<dbReference type="EMBL" id="LFEJ01000010">
    <property type="protein sequence ID" value="KMV35503.1"/>
    <property type="molecule type" value="Genomic_DNA"/>
</dbReference>
<proteinExistence type="inferred from homology"/>
<dbReference type="PATRIC" id="fig|1656095.3.peg.555"/>
<dbReference type="GO" id="GO:0006351">
    <property type="term" value="P:DNA-templated transcription"/>
    <property type="evidence" value="ECO:0007669"/>
    <property type="project" value="TreeGrafter"/>
</dbReference>
<dbReference type="SUPFAM" id="SSF46785">
    <property type="entry name" value="Winged helix' DNA-binding domain"/>
    <property type="match status" value="1"/>
</dbReference>
<dbReference type="Proteomes" id="UP000037315">
    <property type="component" value="Unassembled WGS sequence"/>
</dbReference>
<accession>A0A0J8VPX0</accession>
<keyword evidence="2" id="KW-0805">Transcription regulation</keyword>
<dbReference type="InterPro" id="IPR058163">
    <property type="entry name" value="LysR-type_TF_proteobact-type"/>
</dbReference>
<evidence type="ECO:0000256" key="2">
    <source>
        <dbReference type="ARBA" id="ARBA00023015"/>
    </source>
</evidence>
<dbReference type="GO" id="GO:0003700">
    <property type="term" value="F:DNA-binding transcription factor activity"/>
    <property type="evidence" value="ECO:0007669"/>
    <property type="project" value="InterPro"/>
</dbReference>
<dbReference type="SUPFAM" id="SSF53850">
    <property type="entry name" value="Periplasmic binding protein-like II"/>
    <property type="match status" value="1"/>
</dbReference>
<feature type="domain" description="HTH lysR-type" evidence="5">
    <location>
        <begin position="1"/>
        <end position="65"/>
    </location>
</feature>
<dbReference type="STRING" id="1121863.GCA_000621185_03513"/>
<dbReference type="InterPro" id="IPR036388">
    <property type="entry name" value="WH-like_DNA-bd_sf"/>
</dbReference>
<gene>
    <name evidence="6" type="ORF">ACH50_06260</name>
</gene>
<dbReference type="Gene3D" id="1.10.10.10">
    <property type="entry name" value="Winged helix-like DNA-binding domain superfamily/Winged helix DNA-binding domain"/>
    <property type="match status" value="1"/>
</dbReference>
<evidence type="ECO:0000313" key="7">
    <source>
        <dbReference type="Proteomes" id="UP000037315"/>
    </source>
</evidence>
<reference evidence="6 7" key="1">
    <citation type="submission" date="2015-06" db="EMBL/GenBank/DDBJ databases">
        <title>Genome sequencing of Cronobacter sp. strain DJ34 isolated from petroleum contaminated sludge of Duliajan Oil Fields, Assam, India.</title>
        <authorList>
            <person name="Pal S."/>
            <person name="Banerjee T.D."/>
            <person name="Roy A."/>
            <person name="Sar P."/>
            <person name="Kazy S.K."/>
        </authorList>
    </citation>
    <scope>NUCLEOTIDE SEQUENCE [LARGE SCALE GENOMIC DNA]</scope>
    <source>
        <strain evidence="6 7">DJ34</strain>
    </source>
</reference>
<dbReference type="Pfam" id="PF03466">
    <property type="entry name" value="LysR_substrate"/>
    <property type="match status" value="1"/>
</dbReference>
<dbReference type="InterPro" id="IPR005119">
    <property type="entry name" value="LysR_subst-bd"/>
</dbReference>
<dbReference type="InterPro" id="IPR000847">
    <property type="entry name" value="LysR_HTH_N"/>
</dbReference>
<evidence type="ECO:0000256" key="1">
    <source>
        <dbReference type="ARBA" id="ARBA00009437"/>
    </source>
</evidence>
<dbReference type="PANTHER" id="PTHR30537">
    <property type="entry name" value="HTH-TYPE TRANSCRIPTIONAL REGULATOR"/>
    <property type="match status" value="1"/>
</dbReference>
<name>A0A0J8VPX0_9ENTR</name>
<dbReference type="FunFam" id="1.10.10.10:FF:000001">
    <property type="entry name" value="LysR family transcriptional regulator"/>
    <property type="match status" value="1"/>
</dbReference>
<keyword evidence="3" id="KW-0238">DNA-binding</keyword>
<keyword evidence="7" id="KW-1185">Reference proteome</keyword>
<dbReference type="RefSeq" id="WP_024556794.1">
    <property type="nucleotide sequence ID" value="NZ_LFEJ01000010.1"/>
</dbReference>
<dbReference type="Pfam" id="PF00126">
    <property type="entry name" value="HTH_1"/>
    <property type="match status" value="1"/>
</dbReference>